<evidence type="ECO:0000313" key="1">
    <source>
        <dbReference type="EMBL" id="GAA3994221.1"/>
    </source>
</evidence>
<reference evidence="2" key="1">
    <citation type="journal article" date="2019" name="Int. J. Syst. Evol. Microbiol.">
        <title>The Global Catalogue of Microorganisms (GCM) 10K type strain sequencing project: providing services to taxonomists for standard genome sequencing and annotation.</title>
        <authorList>
            <consortium name="The Broad Institute Genomics Platform"/>
            <consortium name="The Broad Institute Genome Sequencing Center for Infectious Disease"/>
            <person name="Wu L."/>
            <person name="Ma J."/>
        </authorList>
    </citation>
    <scope>NUCLEOTIDE SEQUENCE [LARGE SCALE GENOMIC DNA]</scope>
    <source>
        <strain evidence="2">JCM 16924</strain>
    </source>
</reference>
<keyword evidence="2" id="KW-1185">Reference proteome</keyword>
<protein>
    <submittedName>
        <fullName evidence="1">Uncharacterized protein</fullName>
    </submittedName>
</protein>
<name>A0ABP7R938_9ACTN</name>
<organism evidence="1 2">
    <name type="scientific">Streptomyces plumbiresistens</name>
    <dbReference type="NCBI Taxonomy" id="511811"/>
    <lineage>
        <taxon>Bacteria</taxon>
        <taxon>Bacillati</taxon>
        <taxon>Actinomycetota</taxon>
        <taxon>Actinomycetes</taxon>
        <taxon>Kitasatosporales</taxon>
        <taxon>Streptomycetaceae</taxon>
        <taxon>Streptomyces</taxon>
    </lineage>
</organism>
<accession>A0ABP7R938</accession>
<gene>
    <name evidence="1" type="ORF">GCM10022232_32760</name>
</gene>
<comment type="caution">
    <text evidence="1">The sequence shown here is derived from an EMBL/GenBank/DDBJ whole genome shotgun (WGS) entry which is preliminary data.</text>
</comment>
<dbReference type="RefSeq" id="WP_266433437.1">
    <property type="nucleotide sequence ID" value="NZ_BAAAZX010000008.1"/>
</dbReference>
<proteinExistence type="predicted"/>
<evidence type="ECO:0000313" key="2">
    <source>
        <dbReference type="Proteomes" id="UP001500456"/>
    </source>
</evidence>
<sequence>MTDNTDSVATGIRNAKVLAVAERVVREFQLAAEKVAAHHNEPAKYPMPAGSTAMEHLMASRFKALPEGTRKKAADRVVTDLRNAPGRAKKLDDLAKVDLRSTTTVEAQVKKLPFPAKLRFPADELRKAGSVVKASVAESAEAERAAAAAVPLRQLELRLHRVKCLDDTSELFKDEIGLGGTAVDESGDVEKFPTFKVRSFKKGGVQTYTPPRRLVRFSLTEGPVRFPKTYFVTLVLAELDQGGFSDFVNGLYVKVRDAVAEAVGKAVGAVLPVPIDELIRIVVAFVVRRVFDVLKAIWQDDIFQPLTVETTVRSLTSRWAGRADSPERVVTFRGHGGEYQLVYDWRMFS</sequence>
<dbReference type="Proteomes" id="UP001500456">
    <property type="component" value="Unassembled WGS sequence"/>
</dbReference>
<dbReference type="EMBL" id="BAAAZX010000008">
    <property type="protein sequence ID" value="GAA3994221.1"/>
    <property type="molecule type" value="Genomic_DNA"/>
</dbReference>